<dbReference type="AlphaFoldDB" id="A0A382TKJ0"/>
<reference evidence="1" key="1">
    <citation type="submission" date="2018-05" db="EMBL/GenBank/DDBJ databases">
        <authorList>
            <person name="Lanie J.A."/>
            <person name="Ng W.-L."/>
            <person name="Kazmierczak K.M."/>
            <person name="Andrzejewski T.M."/>
            <person name="Davidsen T.M."/>
            <person name="Wayne K.J."/>
            <person name="Tettelin H."/>
            <person name="Glass J.I."/>
            <person name="Rusch D."/>
            <person name="Podicherti R."/>
            <person name="Tsui H.-C.T."/>
            <person name="Winkler M.E."/>
        </authorList>
    </citation>
    <scope>NUCLEOTIDE SEQUENCE</scope>
</reference>
<evidence type="ECO:0000313" key="1">
    <source>
        <dbReference type="EMBL" id="SVD22629.1"/>
    </source>
</evidence>
<proteinExistence type="predicted"/>
<gene>
    <name evidence="1" type="ORF">METZ01_LOCUS375483</name>
</gene>
<organism evidence="1">
    <name type="scientific">marine metagenome</name>
    <dbReference type="NCBI Taxonomy" id="408172"/>
    <lineage>
        <taxon>unclassified sequences</taxon>
        <taxon>metagenomes</taxon>
        <taxon>ecological metagenomes</taxon>
    </lineage>
</organism>
<accession>A0A382TKJ0</accession>
<name>A0A382TKJ0_9ZZZZ</name>
<protein>
    <submittedName>
        <fullName evidence="1">Uncharacterized protein</fullName>
    </submittedName>
</protein>
<sequence>MYCENNNHNQKTGELKWQDIQEVIEVEEVMDAAVVQVMEEVTEGQVTAEEDQVTGEKVDIVQGQKMDTLNITLGMDGNLRTGGLLKRKWAVEYGAGMRFTISMAIKGIIDQAI</sequence>
<dbReference type="EMBL" id="UINC01137348">
    <property type="protein sequence ID" value="SVD22629.1"/>
    <property type="molecule type" value="Genomic_DNA"/>
</dbReference>